<evidence type="ECO:0000313" key="1">
    <source>
        <dbReference type="EMBL" id="QJA54169.1"/>
    </source>
</evidence>
<dbReference type="EMBL" id="MT144482">
    <property type="protein sequence ID" value="QJA54169.1"/>
    <property type="molecule type" value="Genomic_DNA"/>
</dbReference>
<protein>
    <submittedName>
        <fullName evidence="1">Uncharacterized protein</fullName>
    </submittedName>
</protein>
<proteinExistence type="predicted"/>
<accession>A0A6H2A365</accession>
<name>A0A6H2A365_9ZZZZ</name>
<dbReference type="AlphaFoldDB" id="A0A6H2A365"/>
<gene>
    <name evidence="1" type="ORF">TM448A04437_0010</name>
</gene>
<sequence length="89" mass="9731">MSTSDGLPTGSERETVLNMLEAVGEYDPARYRGTTRASILESLVTMKGAVKILARRLRAALSVKRELVRCPRVGGNRGGRWNYGHGELA</sequence>
<organism evidence="1">
    <name type="scientific">viral metagenome</name>
    <dbReference type="NCBI Taxonomy" id="1070528"/>
    <lineage>
        <taxon>unclassified sequences</taxon>
        <taxon>metagenomes</taxon>
        <taxon>organismal metagenomes</taxon>
    </lineage>
</organism>
<reference evidence="1" key="1">
    <citation type="submission" date="2020-03" db="EMBL/GenBank/DDBJ databases">
        <title>The deep terrestrial virosphere.</title>
        <authorList>
            <person name="Holmfeldt K."/>
            <person name="Nilsson E."/>
            <person name="Simone D."/>
            <person name="Lopez-Fernandez M."/>
            <person name="Wu X."/>
            <person name="de Brujin I."/>
            <person name="Lundin D."/>
            <person name="Andersson A."/>
            <person name="Bertilsson S."/>
            <person name="Dopson M."/>
        </authorList>
    </citation>
    <scope>NUCLEOTIDE SEQUENCE</scope>
    <source>
        <strain evidence="1">TM448A04437</strain>
    </source>
</reference>